<feature type="transmembrane region" description="Helical" evidence="1">
    <location>
        <begin position="459"/>
        <end position="478"/>
    </location>
</feature>
<dbReference type="Pfam" id="PF13401">
    <property type="entry name" value="AAA_22"/>
    <property type="match status" value="1"/>
</dbReference>
<dbReference type="InterPro" id="IPR003593">
    <property type="entry name" value="AAA+_ATPase"/>
</dbReference>
<dbReference type="InterPro" id="IPR049945">
    <property type="entry name" value="AAA_22"/>
</dbReference>
<dbReference type="SUPFAM" id="SSF52540">
    <property type="entry name" value="P-loop containing nucleoside triphosphate hydrolases"/>
    <property type="match status" value="1"/>
</dbReference>
<dbReference type="OrthoDB" id="419058at2"/>
<proteinExistence type="predicted"/>
<keyword evidence="1" id="KW-0472">Membrane</keyword>
<feature type="domain" description="AAA+ ATPase" evidence="2">
    <location>
        <begin position="127"/>
        <end position="275"/>
    </location>
</feature>
<dbReference type="Gene3D" id="3.40.50.300">
    <property type="entry name" value="P-loop containing nucleotide triphosphate hydrolases"/>
    <property type="match status" value="1"/>
</dbReference>
<accession>A0A0K1JDJ2</accession>
<protein>
    <recommendedName>
        <fullName evidence="2">AAA+ ATPase domain-containing protein</fullName>
    </recommendedName>
</protein>
<feature type="transmembrane region" description="Helical" evidence="1">
    <location>
        <begin position="17"/>
        <end position="35"/>
    </location>
</feature>
<dbReference type="KEGG" id="lmoi:VV02_00860"/>
<dbReference type="Proteomes" id="UP000066480">
    <property type="component" value="Chromosome"/>
</dbReference>
<gene>
    <name evidence="3" type="ORF">VV02_00860</name>
</gene>
<feature type="transmembrane region" description="Helical" evidence="1">
    <location>
        <begin position="546"/>
        <end position="567"/>
    </location>
</feature>
<dbReference type="EMBL" id="CP011112">
    <property type="protein sequence ID" value="AKU14766.1"/>
    <property type="molecule type" value="Genomic_DNA"/>
</dbReference>
<keyword evidence="1" id="KW-1133">Transmembrane helix</keyword>
<dbReference type="RefSeq" id="WP_052589295.1">
    <property type="nucleotide sequence ID" value="NZ_CP011112.1"/>
</dbReference>
<sequence>MGPIDGFGKMLLMRNRVPVWLYLGVALMVMVFQAARGEAAGKLDTFLSLTLETGGIIGAIHARITNGGERPSESAIVAAAHAVGLESWRTMDSRIAGPEDHLSLSWTSSRSGRPVDSPVLRSRLASAAGPAVVVGPEGSGKTTLAQEIALGRAREGDAAIRVALSTWNSAEDVGDWLARRINETLRRHTGSRSDHEQIARMLAQGKIYLLLDGLDEMALEQSEDFVEKLRESGLRNWIIFTRESRLRLIESPHDNLVEIITIEPLDEVLVARELRISGAQNSDWLRVADRIEGGRDSAAYMVLSRPLYLTFARNLARAGHGAPAELVTQSATQVEVEASLMAAGVESMLSSATSTRSRKERDRRSLRTIAKVQDRTGLDDFAWWDVGDVAPYWATILLGATIAGVVFGVLDAVRVGLLSYWYQIDSQYSDLATPFGIELAAIVLACVPRKRITESAVGYVLTSVPIRLGATMGVIVFLEGLSESFGTATIMAGVAAVAIALNVAIAMGIVMFMADALDSHRELLGRIGFRRSSEGRTVPRKVGFRWSWATIPVAILVTLIPILPVILSGHRSDGSLYYRPTAQAGSFILATLFDRSSS</sequence>
<reference evidence="3 4" key="1">
    <citation type="submission" date="2015-03" db="EMBL/GenBank/DDBJ databases">
        <title>Luteipulveratus halotolerans sp. nov., a novel actinobacterium (Dermacoccaceae) from Sarawak, Malaysia.</title>
        <authorList>
            <person name="Juboi H."/>
            <person name="Basik A."/>
            <person name="Shamsul S.S."/>
            <person name="Arnold P."/>
            <person name="Schmitt E.K."/>
            <person name="Sanglier J.-J."/>
            <person name="Yeo T."/>
        </authorList>
    </citation>
    <scope>NUCLEOTIDE SEQUENCE [LARGE SCALE GENOMIC DNA]</scope>
    <source>
        <strain evidence="3 4">MN07-A0370</strain>
    </source>
</reference>
<feature type="transmembrane region" description="Helical" evidence="1">
    <location>
        <begin position="396"/>
        <end position="422"/>
    </location>
</feature>
<evidence type="ECO:0000259" key="2">
    <source>
        <dbReference type="SMART" id="SM00382"/>
    </source>
</evidence>
<keyword evidence="4" id="KW-1185">Reference proteome</keyword>
<evidence type="ECO:0000313" key="4">
    <source>
        <dbReference type="Proteomes" id="UP000066480"/>
    </source>
</evidence>
<dbReference type="AlphaFoldDB" id="A0A0K1JDJ2"/>
<keyword evidence="1" id="KW-0812">Transmembrane</keyword>
<name>A0A0K1JDJ2_9MICO</name>
<organism evidence="3 4">
    <name type="scientific">Luteipulveratus mongoliensis</name>
    <dbReference type="NCBI Taxonomy" id="571913"/>
    <lineage>
        <taxon>Bacteria</taxon>
        <taxon>Bacillati</taxon>
        <taxon>Actinomycetota</taxon>
        <taxon>Actinomycetes</taxon>
        <taxon>Micrococcales</taxon>
        <taxon>Dermacoccaceae</taxon>
        <taxon>Luteipulveratus</taxon>
    </lineage>
</organism>
<evidence type="ECO:0000256" key="1">
    <source>
        <dbReference type="SAM" id="Phobius"/>
    </source>
</evidence>
<dbReference type="InterPro" id="IPR027417">
    <property type="entry name" value="P-loop_NTPase"/>
</dbReference>
<dbReference type="GO" id="GO:0016887">
    <property type="term" value="F:ATP hydrolysis activity"/>
    <property type="evidence" value="ECO:0007669"/>
    <property type="project" value="InterPro"/>
</dbReference>
<feature type="transmembrane region" description="Helical" evidence="1">
    <location>
        <begin position="490"/>
        <end position="514"/>
    </location>
</feature>
<evidence type="ECO:0000313" key="3">
    <source>
        <dbReference type="EMBL" id="AKU14766.1"/>
    </source>
</evidence>
<dbReference type="SMART" id="SM00382">
    <property type="entry name" value="AAA"/>
    <property type="match status" value="1"/>
</dbReference>